<comment type="subcellular location">
    <subcellularLocation>
        <location evidence="1">Nucleus</location>
    </subcellularLocation>
</comment>
<evidence type="ECO:0000259" key="7">
    <source>
        <dbReference type="PROSITE" id="PS50048"/>
    </source>
</evidence>
<dbReference type="InterPro" id="IPR050613">
    <property type="entry name" value="Sec_Metabolite_Reg"/>
</dbReference>
<evidence type="ECO:0000256" key="5">
    <source>
        <dbReference type="ARBA" id="ARBA00023163"/>
    </source>
</evidence>
<dbReference type="PANTHER" id="PTHR31001">
    <property type="entry name" value="UNCHARACTERIZED TRANSCRIPTIONAL REGULATORY PROTEIN"/>
    <property type="match status" value="1"/>
</dbReference>
<dbReference type="InterPro" id="IPR036864">
    <property type="entry name" value="Zn2-C6_fun-type_DNA-bd_sf"/>
</dbReference>
<dbReference type="PROSITE" id="PS00463">
    <property type="entry name" value="ZN2_CY6_FUNGAL_1"/>
    <property type="match status" value="1"/>
</dbReference>
<dbReference type="OrthoDB" id="424974at2759"/>
<evidence type="ECO:0000256" key="2">
    <source>
        <dbReference type="ARBA" id="ARBA00022723"/>
    </source>
</evidence>
<evidence type="ECO:0000256" key="3">
    <source>
        <dbReference type="ARBA" id="ARBA00023015"/>
    </source>
</evidence>
<dbReference type="RefSeq" id="XP_016633839.1">
    <property type="nucleotide sequence ID" value="XM_016774859.1"/>
</dbReference>
<dbReference type="CDD" id="cd00067">
    <property type="entry name" value="GAL4"/>
    <property type="match status" value="1"/>
</dbReference>
<gene>
    <name evidence="8" type="ORF">Z520_04352</name>
</gene>
<dbReference type="EMBL" id="KN848068">
    <property type="protein sequence ID" value="KIX99716.1"/>
    <property type="molecule type" value="Genomic_DNA"/>
</dbReference>
<dbReference type="GO" id="GO:0000981">
    <property type="term" value="F:DNA-binding transcription factor activity, RNA polymerase II-specific"/>
    <property type="evidence" value="ECO:0007669"/>
    <property type="project" value="InterPro"/>
</dbReference>
<sequence length="572" mass="64149">MPGHTSQLPRASCSSCHTRKIKCDRRPGSCSACSKIQISCRYPSSEQILKRRAPRGPYKKRKSHRERELEDLVKTMAAKCNELQDAANIITLNSSPCYAGSPAVNLDVDVQEYQNDVLKSSSPKSTVTSTSSGSSFRYFERSRGLGRACTVAERPGSLGSSLTIHTDPELVAARRSESTFIEPPNSWLQGSQTLELWHIYRTRIDPVTKLIHCPSFSEQILLAVSQSSAVDSNLQVLIFSICYAAVDVLAAGEVETRFQQRKDAFASLYKQRMERALEEAASRQKPSLHVLQGLVLHTICLFRRAGDGVPIDTALLHMAVSEACLLFPENASNNHANLSLLEEQLLLRCWWALYVLDYHRAAKCGCAPNATLQSQQVALPLNLNDIDLSPTMQQSPTPRTSVTEMSYFLVVVELTRLQALALPRLKASESEFDLPKDLESMANERVRAVEINFLWHCETSRQFDWLLLLTAKAMLNPIEIQMLDLGLATYSMDKTLACAACDDLSERTFSLALDVVECWYILKSNPNLSSWSWYVDIFRRGYDLDYVKSELAQRPESEQRARAQTLLELGVQ</sequence>
<evidence type="ECO:0000313" key="9">
    <source>
        <dbReference type="Proteomes" id="UP000053411"/>
    </source>
</evidence>
<dbReference type="Pfam" id="PF04082">
    <property type="entry name" value="Fungal_trans"/>
    <property type="match status" value="1"/>
</dbReference>
<dbReference type="SUPFAM" id="SSF57701">
    <property type="entry name" value="Zn2/Cys6 DNA-binding domain"/>
    <property type="match status" value="1"/>
</dbReference>
<reference evidence="8 9" key="1">
    <citation type="submission" date="2015-01" db="EMBL/GenBank/DDBJ databases">
        <title>The Genome Sequence of Fonsecaea multimorphosa CBS 102226.</title>
        <authorList>
            <consortium name="The Broad Institute Genomics Platform"/>
            <person name="Cuomo C."/>
            <person name="de Hoog S."/>
            <person name="Gorbushina A."/>
            <person name="Stielow B."/>
            <person name="Teixiera M."/>
            <person name="Abouelleil A."/>
            <person name="Chapman S.B."/>
            <person name="Priest M."/>
            <person name="Young S.K."/>
            <person name="Wortman J."/>
            <person name="Nusbaum C."/>
            <person name="Birren B."/>
        </authorList>
    </citation>
    <scope>NUCLEOTIDE SEQUENCE [LARGE SCALE GENOMIC DNA]</scope>
    <source>
        <strain evidence="8 9">CBS 102226</strain>
    </source>
</reference>
<dbReference type="InterPro" id="IPR001138">
    <property type="entry name" value="Zn2Cys6_DnaBD"/>
</dbReference>
<dbReference type="GO" id="GO:0008270">
    <property type="term" value="F:zinc ion binding"/>
    <property type="evidence" value="ECO:0007669"/>
    <property type="project" value="InterPro"/>
</dbReference>
<keyword evidence="9" id="KW-1185">Reference proteome</keyword>
<keyword evidence="2" id="KW-0479">Metal-binding</keyword>
<dbReference type="Proteomes" id="UP000053411">
    <property type="component" value="Unassembled WGS sequence"/>
</dbReference>
<accession>A0A0D2IRT9</accession>
<protein>
    <recommendedName>
        <fullName evidence="7">Zn(2)-C6 fungal-type domain-containing protein</fullName>
    </recommendedName>
</protein>
<dbReference type="CDD" id="cd12148">
    <property type="entry name" value="fungal_TF_MHR"/>
    <property type="match status" value="1"/>
</dbReference>
<dbReference type="PANTHER" id="PTHR31001:SF77">
    <property type="entry name" value="TRANSCRIPTION FACTOR, PUTATIVE (AFU_ORTHOLOGUE AFUA_3G12940)-RELATED"/>
    <property type="match status" value="1"/>
</dbReference>
<evidence type="ECO:0000313" key="8">
    <source>
        <dbReference type="EMBL" id="KIX99716.1"/>
    </source>
</evidence>
<dbReference type="GeneID" id="27710098"/>
<keyword evidence="6" id="KW-0539">Nucleus</keyword>
<evidence type="ECO:0000256" key="4">
    <source>
        <dbReference type="ARBA" id="ARBA00023125"/>
    </source>
</evidence>
<keyword evidence="4" id="KW-0238">DNA-binding</keyword>
<dbReference type="GO" id="GO:0006351">
    <property type="term" value="P:DNA-templated transcription"/>
    <property type="evidence" value="ECO:0007669"/>
    <property type="project" value="InterPro"/>
</dbReference>
<dbReference type="GO" id="GO:0003677">
    <property type="term" value="F:DNA binding"/>
    <property type="evidence" value="ECO:0007669"/>
    <property type="project" value="UniProtKB-KW"/>
</dbReference>
<name>A0A0D2IRT9_9EURO</name>
<dbReference type="Pfam" id="PF00172">
    <property type="entry name" value="Zn_clus"/>
    <property type="match status" value="1"/>
</dbReference>
<dbReference type="GO" id="GO:0005634">
    <property type="term" value="C:nucleus"/>
    <property type="evidence" value="ECO:0007669"/>
    <property type="project" value="UniProtKB-SubCell"/>
</dbReference>
<dbReference type="AlphaFoldDB" id="A0A0D2IRT9"/>
<evidence type="ECO:0000256" key="1">
    <source>
        <dbReference type="ARBA" id="ARBA00004123"/>
    </source>
</evidence>
<organism evidence="8 9">
    <name type="scientific">Fonsecaea multimorphosa CBS 102226</name>
    <dbReference type="NCBI Taxonomy" id="1442371"/>
    <lineage>
        <taxon>Eukaryota</taxon>
        <taxon>Fungi</taxon>
        <taxon>Dikarya</taxon>
        <taxon>Ascomycota</taxon>
        <taxon>Pezizomycotina</taxon>
        <taxon>Eurotiomycetes</taxon>
        <taxon>Chaetothyriomycetidae</taxon>
        <taxon>Chaetothyriales</taxon>
        <taxon>Herpotrichiellaceae</taxon>
        <taxon>Fonsecaea</taxon>
    </lineage>
</organism>
<dbReference type="PROSITE" id="PS50048">
    <property type="entry name" value="ZN2_CY6_FUNGAL_2"/>
    <property type="match status" value="1"/>
</dbReference>
<keyword evidence="3" id="KW-0805">Transcription regulation</keyword>
<dbReference type="Gene3D" id="4.10.240.10">
    <property type="entry name" value="Zn(2)-C6 fungal-type DNA-binding domain"/>
    <property type="match status" value="1"/>
</dbReference>
<dbReference type="SMART" id="SM00066">
    <property type="entry name" value="GAL4"/>
    <property type="match status" value="1"/>
</dbReference>
<feature type="domain" description="Zn(2)-C6 fungal-type" evidence="7">
    <location>
        <begin position="12"/>
        <end position="42"/>
    </location>
</feature>
<keyword evidence="5" id="KW-0804">Transcription</keyword>
<proteinExistence type="predicted"/>
<evidence type="ECO:0000256" key="6">
    <source>
        <dbReference type="ARBA" id="ARBA00023242"/>
    </source>
</evidence>
<dbReference type="VEuPathDB" id="FungiDB:Z520_04352"/>
<dbReference type="InterPro" id="IPR007219">
    <property type="entry name" value="XnlR_reg_dom"/>
</dbReference>